<accession>A0ABV6VCJ2</accession>
<reference evidence="1 2" key="1">
    <citation type="submission" date="2024-09" db="EMBL/GenBank/DDBJ databases">
        <authorList>
            <person name="Lee S.D."/>
        </authorList>
    </citation>
    <scope>NUCLEOTIDE SEQUENCE [LARGE SCALE GENOMIC DNA]</scope>
    <source>
        <strain evidence="1 2">N1-1</strain>
    </source>
</reference>
<dbReference type="Proteomes" id="UP001592582">
    <property type="component" value="Unassembled WGS sequence"/>
</dbReference>
<gene>
    <name evidence="1" type="ORF">ACEZDG_19045</name>
</gene>
<proteinExistence type="predicted"/>
<dbReference type="EMBL" id="JBHEZX010000007">
    <property type="protein sequence ID" value="MFC1411366.1"/>
    <property type="molecule type" value="Genomic_DNA"/>
</dbReference>
<name>A0ABV6VCJ2_9ACTN</name>
<organism evidence="1 2">
    <name type="scientific">Streptacidiphilus alkalitolerans</name>
    <dbReference type="NCBI Taxonomy" id="3342712"/>
    <lineage>
        <taxon>Bacteria</taxon>
        <taxon>Bacillati</taxon>
        <taxon>Actinomycetota</taxon>
        <taxon>Actinomycetes</taxon>
        <taxon>Kitasatosporales</taxon>
        <taxon>Streptomycetaceae</taxon>
        <taxon>Streptacidiphilus</taxon>
    </lineage>
</organism>
<comment type="caution">
    <text evidence="1">The sequence shown here is derived from an EMBL/GenBank/DDBJ whole genome shotgun (WGS) entry which is preliminary data.</text>
</comment>
<protein>
    <submittedName>
        <fullName evidence="1">Uncharacterized protein</fullName>
    </submittedName>
</protein>
<evidence type="ECO:0000313" key="2">
    <source>
        <dbReference type="Proteomes" id="UP001592582"/>
    </source>
</evidence>
<sequence>MNRRHLTLLSVGVAAFLIAGGGAYALDLSRSTAGSTSANPVLPQIAPAARSSAASTDPAQVPGVVGYLNTGPETVAYLTWQVDASGSFSGTLDTAAVSGTAPSETVVPHVNQSVFGQVSGSTIALQEGGHTDTGTLAGGALTLNVVQQDGTIAPVDFTSATPAQYNAALASLRTTVDSANGQARTAMYTQQSIAQLQKDYAALGNDQSSLVTDVGQIQPDLHTALNDVSGEEVAEGQVVSEAKQGTDVDTVCSDAYTVASDGYTVQSDSYTVSSDLDSVTSDLADLRSALPQLRADLAVVQAADPSYAGDGGGPLPGDVASEMTSAHNVAVAQVAKANAQIDTVNGYVATAQTYAVKAARAGGCSAPDPEPTPIPHLS</sequence>
<evidence type="ECO:0000313" key="1">
    <source>
        <dbReference type="EMBL" id="MFC1411366.1"/>
    </source>
</evidence>
<keyword evidence="2" id="KW-1185">Reference proteome</keyword>